<name>A0ABS1L140_9BACT</name>
<feature type="transmembrane region" description="Helical" evidence="7">
    <location>
        <begin position="192"/>
        <end position="208"/>
    </location>
</feature>
<keyword evidence="6 7" id="KW-0472">Membrane</keyword>
<feature type="transmembrane region" description="Helical" evidence="7">
    <location>
        <begin position="214"/>
        <end position="235"/>
    </location>
</feature>
<dbReference type="EMBL" id="JAERRB010000015">
    <property type="protein sequence ID" value="MBL0745238.1"/>
    <property type="molecule type" value="Genomic_DNA"/>
</dbReference>
<evidence type="ECO:0000313" key="9">
    <source>
        <dbReference type="Proteomes" id="UP000613030"/>
    </source>
</evidence>
<feature type="transmembrane region" description="Helical" evidence="7">
    <location>
        <begin position="12"/>
        <end position="29"/>
    </location>
</feature>
<evidence type="ECO:0000256" key="3">
    <source>
        <dbReference type="ARBA" id="ARBA00022679"/>
    </source>
</evidence>
<feature type="transmembrane region" description="Helical" evidence="7">
    <location>
        <begin position="49"/>
        <end position="69"/>
    </location>
</feature>
<evidence type="ECO:0000256" key="6">
    <source>
        <dbReference type="ARBA" id="ARBA00023136"/>
    </source>
</evidence>
<reference evidence="8 9" key="1">
    <citation type="submission" date="2021-01" db="EMBL/GenBank/DDBJ databases">
        <title>Chryseolinea sp. Jin1 Genome sequencing and assembly.</title>
        <authorList>
            <person name="Kim I."/>
        </authorList>
    </citation>
    <scope>NUCLEOTIDE SEQUENCE [LARGE SCALE GENOMIC DNA]</scope>
    <source>
        <strain evidence="8 9">Jin1</strain>
    </source>
</reference>
<evidence type="ECO:0000256" key="4">
    <source>
        <dbReference type="ARBA" id="ARBA00022692"/>
    </source>
</evidence>
<organism evidence="8 9">
    <name type="scientific">Chryseolinea lacunae</name>
    <dbReference type="NCBI Taxonomy" id="2801331"/>
    <lineage>
        <taxon>Bacteria</taxon>
        <taxon>Pseudomonadati</taxon>
        <taxon>Bacteroidota</taxon>
        <taxon>Cytophagia</taxon>
        <taxon>Cytophagales</taxon>
        <taxon>Fulvivirgaceae</taxon>
        <taxon>Chryseolinea</taxon>
    </lineage>
</organism>
<keyword evidence="2" id="KW-1003">Cell membrane</keyword>
<comment type="similarity">
    <text evidence="1">Belongs to the Lgt family.</text>
</comment>
<protein>
    <submittedName>
        <fullName evidence="8">Prolipoprotein diacylglyceryl transferase</fullName>
    </submittedName>
</protein>
<dbReference type="InterPro" id="IPR001640">
    <property type="entry name" value="Lgt"/>
</dbReference>
<dbReference type="GO" id="GO:0016740">
    <property type="term" value="F:transferase activity"/>
    <property type="evidence" value="ECO:0007669"/>
    <property type="project" value="UniProtKB-KW"/>
</dbReference>
<dbReference type="PANTHER" id="PTHR30589">
    <property type="entry name" value="PROLIPOPROTEIN DIACYLGLYCERYL TRANSFERASE"/>
    <property type="match status" value="1"/>
</dbReference>
<evidence type="ECO:0000313" key="8">
    <source>
        <dbReference type="EMBL" id="MBL0745238.1"/>
    </source>
</evidence>
<accession>A0ABS1L140</accession>
<dbReference type="PANTHER" id="PTHR30589:SF0">
    <property type="entry name" value="PHOSPHATIDYLGLYCEROL--PROLIPOPROTEIN DIACYLGLYCERYL TRANSFERASE"/>
    <property type="match status" value="1"/>
</dbReference>
<evidence type="ECO:0000256" key="5">
    <source>
        <dbReference type="ARBA" id="ARBA00022989"/>
    </source>
</evidence>
<feature type="transmembrane region" description="Helical" evidence="7">
    <location>
        <begin position="81"/>
        <end position="101"/>
    </location>
</feature>
<dbReference type="RefSeq" id="WP_202015573.1">
    <property type="nucleotide sequence ID" value="NZ_JAERRB010000015.1"/>
</dbReference>
<dbReference type="Proteomes" id="UP000613030">
    <property type="component" value="Unassembled WGS sequence"/>
</dbReference>
<keyword evidence="4 7" id="KW-0812">Transmembrane</keyword>
<proteinExistence type="inferred from homology"/>
<keyword evidence="9" id="KW-1185">Reference proteome</keyword>
<keyword evidence="3 8" id="KW-0808">Transferase</keyword>
<evidence type="ECO:0000256" key="1">
    <source>
        <dbReference type="ARBA" id="ARBA00007150"/>
    </source>
</evidence>
<evidence type="ECO:0000256" key="7">
    <source>
        <dbReference type="SAM" id="Phobius"/>
    </source>
</evidence>
<comment type="caution">
    <text evidence="8">The sequence shown here is derived from an EMBL/GenBank/DDBJ whole genome shotgun (WGS) entry which is preliminary data.</text>
</comment>
<feature type="transmembrane region" description="Helical" evidence="7">
    <location>
        <begin position="117"/>
        <end position="137"/>
    </location>
</feature>
<evidence type="ECO:0000256" key="2">
    <source>
        <dbReference type="ARBA" id="ARBA00022475"/>
    </source>
</evidence>
<keyword evidence="5 7" id="KW-1133">Transmembrane helix</keyword>
<sequence length="252" mass="28471">MSIPFEPQLAGWTINVHLILEYVAFFLGYRYYVFLKKQTTDPIPSANRLTIILGASLGALLGSRVVGFLENPLVDFSNVSLLVLFNVKTIMGGLFGGLLGVETAKRIIGEKQSSGDLFTLPIIVGIFIGRIGCFLSGTNEFTYGTTTTFITGMNLGDGLKRHPLALYELVFLAILFLALHRLYRRKKMPNGLLFKLFMLCYFGFRFLLEFIKPNVFFFLGLSTIQWLCVICFLYYRRTLTTLSHANPKVYLL</sequence>
<gene>
    <name evidence="8" type="ORF">JI741_28670</name>
</gene>
<dbReference type="Pfam" id="PF01790">
    <property type="entry name" value="LGT"/>
    <property type="match status" value="1"/>
</dbReference>
<feature type="transmembrane region" description="Helical" evidence="7">
    <location>
        <begin position="164"/>
        <end position="180"/>
    </location>
</feature>